<proteinExistence type="predicted"/>
<dbReference type="Proteomes" id="UP001157946">
    <property type="component" value="Unassembled WGS sequence"/>
</dbReference>
<evidence type="ECO:0000256" key="1">
    <source>
        <dbReference type="SAM" id="Coils"/>
    </source>
</evidence>
<feature type="coiled-coil region" evidence="1">
    <location>
        <begin position="190"/>
        <end position="217"/>
    </location>
</feature>
<sequence>MSAWDTFKDRLADLIAEIIINMIEAMIAELRKRDKDERDFLQIFKDAIQQLRGNAEKLIKQDLIAQQPYNSAPIINHKDKELTFDSIDNGKLIFRDKQGESYYLDEKELPLSLQTRGTLASFHYLDKMGNREILVAFREAGALARDKRISLPQAYSELFKERIMKQVEQQLDLPEKQLEQPHHHDRLTAVKGAMNTLDALKKNLREQEKAVNESLRRLYDLRKDGRLSDDFFQKQEDRLLHAKKEIARHMTKAIEMENQLSAQLKQQLKETYPDLKTDHLTLTSAFGLSAIAATHPNLKEANDLKEFLQQTQPALFKEITKETQQETLEITEITETSFER</sequence>
<protein>
    <submittedName>
        <fullName evidence="2">Uncharacterized protein</fullName>
    </submittedName>
</protein>
<dbReference type="EMBL" id="FXTU01000004">
    <property type="protein sequence ID" value="SMP22263.1"/>
    <property type="molecule type" value="Genomic_DNA"/>
</dbReference>
<keyword evidence="1" id="KW-0175">Coiled coil</keyword>
<evidence type="ECO:0000313" key="3">
    <source>
        <dbReference type="Proteomes" id="UP001157946"/>
    </source>
</evidence>
<accession>A0AA45WPK6</accession>
<comment type="caution">
    <text evidence="2">The sequence shown here is derived from an EMBL/GenBank/DDBJ whole genome shotgun (WGS) entry which is preliminary data.</text>
</comment>
<organism evidence="2 3">
    <name type="scientific">Laceyella tengchongensis</name>
    <dbReference type="NCBI Taxonomy" id="574699"/>
    <lineage>
        <taxon>Bacteria</taxon>
        <taxon>Bacillati</taxon>
        <taxon>Bacillota</taxon>
        <taxon>Bacilli</taxon>
        <taxon>Bacillales</taxon>
        <taxon>Thermoactinomycetaceae</taxon>
        <taxon>Laceyella</taxon>
    </lineage>
</organism>
<keyword evidence="3" id="KW-1185">Reference proteome</keyword>
<gene>
    <name evidence="2" type="ORF">SAMN06265361_10426</name>
</gene>
<reference evidence="2" key="1">
    <citation type="submission" date="2017-05" db="EMBL/GenBank/DDBJ databases">
        <authorList>
            <person name="Varghese N."/>
            <person name="Submissions S."/>
        </authorList>
    </citation>
    <scope>NUCLEOTIDE SEQUENCE</scope>
    <source>
        <strain evidence="2">DSM 45262</strain>
    </source>
</reference>
<evidence type="ECO:0000313" key="2">
    <source>
        <dbReference type="EMBL" id="SMP22263.1"/>
    </source>
</evidence>
<dbReference type="RefSeq" id="WP_284724331.1">
    <property type="nucleotide sequence ID" value="NZ_FXTU01000004.1"/>
</dbReference>
<name>A0AA45WPK6_9BACL</name>
<dbReference type="AlphaFoldDB" id="A0AA45WPK6"/>